<sequence>MTPPPPDAIQAFGLQGTPKPISGGRGLCYIVGQTVFKPSDDDLLEQWVAEVVTKLLSRSPTAYRLAVPLSTVDRAGKYLFKGWTASSFVMGKPKIVGYFEDIFRTSRAFHADLRELFEGKPKPAVVGKHLNRWNEADRVVWGEKRLEDVENVNEEMLTHFQPLLDKLAKKMKPLSVDRTSYQLIHGDLMGNILFDESGDMPPAIIDLTFYWRPLEYSNAIVVSDGLTRMGQGTDLVRLYVADTQAELRIQLLLRAIYWRALSFTIDTDLEWVKEYLPMADYEGAVEIVCRFVEGREG</sequence>
<organism evidence="1 2">
    <name type="scientific">Oidiodendron maius (strain Zn)</name>
    <dbReference type="NCBI Taxonomy" id="913774"/>
    <lineage>
        <taxon>Eukaryota</taxon>
        <taxon>Fungi</taxon>
        <taxon>Dikarya</taxon>
        <taxon>Ascomycota</taxon>
        <taxon>Pezizomycotina</taxon>
        <taxon>Leotiomycetes</taxon>
        <taxon>Leotiomycetes incertae sedis</taxon>
        <taxon>Myxotrichaceae</taxon>
        <taxon>Oidiodendron</taxon>
    </lineage>
</organism>
<dbReference type="STRING" id="913774.A0A0C3DFI4"/>
<dbReference type="InterPro" id="IPR011009">
    <property type="entry name" value="Kinase-like_dom_sf"/>
</dbReference>
<evidence type="ECO:0000313" key="1">
    <source>
        <dbReference type="EMBL" id="KIN00723.1"/>
    </source>
</evidence>
<proteinExistence type="predicted"/>
<dbReference type="HOGENOM" id="CLU_060550_1_0_1"/>
<keyword evidence="2" id="KW-1185">Reference proteome</keyword>
<dbReference type="EMBL" id="KN832877">
    <property type="protein sequence ID" value="KIN00723.1"/>
    <property type="molecule type" value="Genomic_DNA"/>
</dbReference>
<reference evidence="2" key="2">
    <citation type="submission" date="2015-01" db="EMBL/GenBank/DDBJ databases">
        <title>Evolutionary Origins and Diversification of the Mycorrhizal Mutualists.</title>
        <authorList>
            <consortium name="DOE Joint Genome Institute"/>
            <consortium name="Mycorrhizal Genomics Consortium"/>
            <person name="Kohler A."/>
            <person name="Kuo A."/>
            <person name="Nagy L.G."/>
            <person name="Floudas D."/>
            <person name="Copeland A."/>
            <person name="Barry K.W."/>
            <person name="Cichocki N."/>
            <person name="Veneault-Fourrey C."/>
            <person name="LaButti K."/>
            <person name="Lindquist E.A."/>
            <person name="Lipzen A."/>
            <person name="Lundell T."/>
            <person name="Morin E."/>
            <person name="Murat C."/>
            <person name="Riley R."/>
            <person name="Ohm R."/>
            <person name="Sun H."/>
            <person name="Tunlid A."/>
            <person name="Henrissat B."/>
            <person name="Grigoriev I.V."/>
            <person name="Hibbett D.S."/>
            <person name="Martin F."/>
        </authorList>
    </citation>
    <scope>NUCLEOTIDE SEQUENCE [LARGE SCALE GENOMIC DNA]</scope>
    <source>
        <strain evidence="2">Zn</strain>
    </source>
</reference>
<evidence type="ECO:0008006" key="3">
    <source>
        <dbReference type="Google" id="ProtNLM"/>
    </source>
</evidence>
<dbReference type="InParanoid" id="A0A0C3DFI4"/>
<name>A0A0C3DFI4_OIDMZ</name>
<dbReference type="SUPFAM" id="SSF56112">
    <property type="entry name" value="Protein kinase-like (PK-like)"/>
    <property type="match status" value="1"/>
</dbReference>
<dbReference type="OrthoDB" id="4187105at2759"/>
<evidence type="ECO:0000313" key="2">
    <source>
        <dbReference type="Proteomes" id="UP000054321"/>
    </source>
</evidence>
<dbReference type="AlphaFoldDB" id="A0A0C3DFI4"/>
<reference evidence="1 2" key="1">
    <citation type="submission" date="2014-04" db="EMBL/GenBank/DDBJ databases">
        <authorList>
            <consortium name="DOE Joint Genome Institute"/>
            <person name="Kuo A."/>
            <person name="Martino E."/>
            <person name="Perotto S."/>
            <person name="Kohler A."/>
            <person name="Nagy L.G."/>
            <person name="Floudas D."/>
            <person name="Copeland A."/>
            <person name="Barry K.W."/>
            <person name="Cichocki N."/>
            <person name="Veneault-Fourrey C."/>
            <person name="LaButti K."/>
            <person name="Lindquist E.A."/>
            <person name="Lipzen A."/>
            <person name="Lundell T."/>
            <person name="Morin E."/>
            <person name="Murat C."/>
            <person name="Sun H."/>
            <person name="Tunlid A."/>
            <person name="Henrissat B."/>
            <person name="Grigoriev I.V."/>
            <person name="Hibbett D.S."/>
            <person name="Martin F."/>
            <person name="Nordberg H.P."/>
            <person name="Cantor M.N."/>
            <person name="Hua S.X."/>
        </authorList>
    </citation>
    <scope>NUCLEOTIDE SEQUENCE [LARGE SCALE GENOMIC DNA]</scope>
    <source>
        <strain evidence="1 2">Zn</strain>
    </source>
</reference>
<gene>
    <name evidence="1" type="ORF">OIDMADRAFT_29797</name>
</gene>
<protein>
    <recommendedName>
        <fullName evidence="3">Aminoglycoside phosphotransferase domain-containing protein</fullName>
    </recommendedName>
</protein>
<dbReference type="Proteomes" id="UP000054321">
    <property type="component" value="Unassembled WGS sequence"/>
</dbReference>
<accession>A0A0C3DFI4</accession>